<sequence>MAVRAGQRSPARPPTPKRVKPRNSQGHEQGRGAAKKRPDSSRPFSSLPRSQLFPSTSLRS</sequence>
<protein>
    <submittedName>
        <fullName evidence="2">Uncharacterized protein</fullName>
    </submittedName>
</protein>
<evidence type="ECO:0000256" key="1">
    <source>
        <dbReference type="SAM" id="MobiDB-lite"/>
    </source>
</evidence>
<dbReference type="AlphaFoldDB" id="A0A0A9G5Z3"/>
<proteinExistence type="predicted"/>
<reference evidence="2" key="1">
    <citation type="submission" date="2014-09" db="EMBL/GenBank/DDBJ databases">
        <authorList>
            <person name="Magalhaes I.L.F."/>
            <person name="Oliveira U."/>
            <person name="Santos F.R."/>
            <person name="Vidigal T.H.D.A."/>
            <person name="Brescovit A.D."/>
            <person name="Santos A.J."/>
        </authorList>
    </citation>
    <scope>NUCLEOTIDE SEQUENCE</scope>
    <source>
        <tissue evidence="2">Shoot tissue taken approximately 20 cm above the soil surface</tissue>
    </source>
</reference>
<reference evidence="2" key="2">
    <citation type="journal article" date="2015" name="Data Brief">
        <title>Shoot transcriptome of the giant reed, Arundo donax.</title>
        <authorList>
            <person name="Barrero R.A."/>
            <person name="Guerrero F.D."/>
            <person name="Moolhuijzen P."/>
            <person name="Goolsby J.A."/>
            <person name="Tidwell J."/>
            <person name="Bellgard S.E."/>
            <person name="Bellgard M.I."/>
        </authorList>
    </citation>
    <scope>NUCLEOTIDE SEQUENCE</scope>
    <source>
        <tissue evidence="2">Shoot tissue taken approximately 20 cm above the soil surface</tissue>
    </source>
</reference>
<feature type="compositionally biased region" description="Polar residues" evidence="1">
    <location>
        <begin position="42"/>
        <end position="60"/>
    </location>
</feature>
<feature type="region of interest" description="Disordered" evidence="1">
    <location>
        <begin position="1"/>
        <end position="60"/>
    </location>
</feature>
<organism evidence="2">
    <name type="scientific">Arundo donax</name>
    <name type="common">Giant reed</name>
    <name type="synonym">Donax arundinaceus</name>
    <dbReference type="NCBI Taxonomy" id="35708"/>
    <lineage>
        <taxon>Eukaryota</taxon>
        <taxon>Viridiplantae</taxon>
        <taxon>Streptophyta</taxon>
        <taxon>Embryophyta</taxon>
        <taxon>Tracheophyta</taxon>
        <taxon>Spermatophyta</taxon>
        <taxon>Magnoliopsida</taxon>
        <taxon>Liliopsida</taxon>
        <taxon>Poales</taxon>
        <taxon>Poaceae</taxon>
        <taxon>PACMAD clade</taxon>
        <taxon>Arundinoideae</taxon>
        <taxon>Arundineae</taxon>
        <taxon>Arundo</taxon>
    </lineage>
</organism>
<dbReference type="EMBL" id="GBRH01177406">
    <property type="protein sequence ID" value="JAE20490.1"/>
    <property type="molecule type" value="Transcribed_RNA"/>
</dbReference>
<evidence type="ECO:0000313" key="2">
    <source>
        <dbReference type="EMBL" id="JAE20490.1"/>
    </source>
</evidence>
<accession>A0A0A9G5Z3</accession>
<name>A0A0A9G5Z3_ARUDO</name>